<dbReference type="Pfam" id="PF10677">
    <property type="entry name" value="DUF2490"/>
    <property type="match status" value="1"/>
</dbReference>
<reference evidence="1 2" key="1">
    <citation type="submission" date="2019-05" db="EMBL/GenBank/DDBJ databases">
        <title>Hymenobacter edaphi sp. nov., isolated from abandoned arsenic-contaminated farmland soil.</title>
        <authorList>
            <person name="Nie L."/>
        </authorList>
    </citation>
    <scope>NUCLEOTIDE SEQUENCE [LARGE SCALE GENOMIC DNA]</scope>
    <source>
        <strain evidence="1 2">1-3-3-8</strain>
    </source>
</reference>
<name>A0A5R8WMF5_9BACT</name>
<proteinExistence type="predicted"/>
<protein>
    <submittedName>
        <fullName evidence="1">DUF2490 domain-containing protein</fullName>
    </submittedName>
</protein>
<dbReference type="OrthoDB" id="1118734at2"/>
<dbReference type="EMBL" id="VAJM01000009">
    <property type="protein sequence ID" value="TLM90605.1"/>
    <property type="molecule type" value="Genomic_DNA"/>
</dbReference>
<evidence type="ECO:0000313" key="1">
    <source>
        <dbReference type="EMBL" id="TLM90605.1"/>
    </source>
</evidence>
<comment type="caution">
    <text evidence="1">The sequence shown here is derived from an EMBL/GenBank/DDBJ whole genome shotgun (WGS) entry which is preliminary data.</text>
</comment>
<keyword evidence="2" id="KW-1185">Reference proteome</keyword>
<dbReference type="InterPro" id="IPR019619">
    <property type="entry name" value="DUF2490"/>
</dbReference>
<dbReference type="Proteomes" id="UP000305517">
    <property type="component" value="Unassembled WGS sequence"/>
</dbReference>
<evidence type="ECO:0000313" key="2">
    <source>
        <dbReference type="Proteomes" id="UP000305517"/>
    </source>
</evidence>
<gene>
    <name evidence="1" type="ORF">FDY95_18020</name>
</gene>
<dbReference type="AlphaFoldDB" id="A0A5R8WMF5"/>
<sequence>MTQLYGMSLLGLRFAMTAGWSSAFPGVPAYCQALPFAMPCLYRCLILACLLGLSQRARAQTSPPPRRLDRAFQTWYNYTGDHQLTDFWGLHTEAQLRRADLLPRRQQLLLRLGLNQHWSDKLQTAAGYTFLRTYPYGEYPEGHSWEHRGYEEVQLADTLGRLALGHRFRLEQRWIRGAGEAGPTFSNRARYQFSAQLPLQGRRVDPKEWYLTAYDELFVGFGRNVDQSFNQNRLYAALGRQFTKAGSAELGYMYHVKAHGDGRTFERNHTLYVAVTYDLDLRRK</sequence>
<organism evidence="1 2">
    <name type="scientific">Hymenobacter jeollabukensis</name>
    <dbReference type="NCBI Taxonomy" id="2025313"/>
    <lineage>
        <taxon>Bacteria</taxon>
        <taxon>Pseudomonadati</taxon>
        <taxon>Bacteroidota</taxon>
        <taxon>Cytophagia</taxon>
        <taxon>Cytophagales</taxon>
        <taxon>Hymenobacteraceae</taxon>
        <taxon>Hymenobacter</taxon>
    </lineage>
</organism>
<accession>A0A5R8WMF5</accession>